<gene>
    <name evidence="2" type="ORF">C8A03DRAFT_35794</name>
</gene>
<dbReference type="AlphaFoldDB" id="A0AAN7C7R8"/>
<reference evidence="2" key="2">
    <citation type="submission" date="2023-05" db="EMBL/GenBank/DDBJ databases">
        <authorList>
            <consortium name="Lawrence Berkeley National Laboratory"/>
            <person name="Steindorff A."/>
            <person name="Hensen N."/>
            <person name="Bonometti L."/>
            <person name="Westerberg I."/>
            <person name="Brannstrom I.O."/>
            <person name="Guillou S."/>
            <person name="Cros-Aarteil S."/>
            <person name="Calhoun S."/>
            <person name="Haridas S."/>
            <person name="Kuo A."/>
            <person name="Mondo S."/>
            <person name="Pangilinan J."/>
            <person name="Riley R."/>
            <person name="Labutti K."/>
            <person name="Andreopoulos B."/>
            <person name="Lipzen A."/>
            <person name="Chen C."/>
            <person name="Yanf M."/>
            <person name="Daum C."/>
            <person name="Ng V."/>
            <person name="Clum A."/>
            <person name="Ohm R."/>
            <person name="Martin F."/>
            <person name="Silar P."/>
            <person name="Natvig D."/>
            <person name="Lalanne C."/>
            <person name="Gautier V."/>
            <person name="Ament-Velasquez S.L."/>
            <person name="Kruys A."/>
            <person name="Hutchinson M.I."/>
            <person name="Powell A.J."/>
            <person name="Barry K."/>
            <person name="Miller A.N."/>
            <person name="Grigoriev I.V."/>
            <person name="Debuchy R."/>
            <person name="Gladieux P."/>
            <person name="Thoren M.H."/>
            <person name="Johannesson H."/>
        </authorList>
    </citation>
    <scope>NUCLEOTIDE SEQUENCE</scope>
    <source>
        <strain evidence="2">CBS 532.94</strain>
    </source>
</reference>
<dbReference type="EMBL" id="MU860200">
    <property type="protein sequence ID" value="KAK4236317.1"/>
    <property type="molecule type" value="Genomic_DNA"/>
</dbReference>
<protein>
    <submittedName>
        <fullName evidence="2">Uncharacterized protein</fullName>
    </submittedName>
</protein>
<proteinExistence type="predicted"/>
<dbReference type="Proteomes" id="UP001303760">
    <property type="component" value="Unassembled WGS sequence"/>
</dbReference>
<comment type="caution">
    <text evidence="2">The sequence shown here is derived from an EMBL/GenBank/DDBJ whole genome shotgun (WGS) entry which is preliminary data.</text>
</comment>
<name>A0AAN7C7R8_9PEZI</name>
<organism evidence="2 3">
    <name type="scientific">Achaetomium macrosporum</name>
    <dbReference type="NCBI Taxonomy" id="79813"/>
    <lineage>
        <taxon>Eukaryota</taxon>
        <taxon>Fungi</taxon>
        <taxon>Dikarya</taxon>
        <taxon>Ascomycota</taxon>
        <taxon>Pezizomycotina</taxon>
        <taxon>Sordariomycetes</taxon>
        <taxon>Sordariomycetidae</taxon>
        <taxon>Sordariales</taxon>
        <taxon>Chaetomiaceae</taxon>
        <taxon>Achaetomium</taxon>
    </lineage>
</organism>
<accession>A0AAN7C7R8</accession>
<evidence type="ECO:0000313" key="3">
    <source>
        <dbReference type="Proteomes" id="UP001303760"/>
    </source>
</evidence>
<feature type="region of interest" description="Disordered" evidence="1">
    <location>
        <begin position="80"/>
        <end position="104"/>
    </location>
</feature>
<keyword evidence="3" id="KW-1185">Reference proteome</keyword>
<reference evidence="2" key="1">
    <citation type="journal article" date="2023" name="Mol. Phylogenet. Evol.">
        <title>Genome-scale phylogeny and comparative genomics of the fungal order Sordariales.</title>
        <authorList>
            <person name="Hensen N."/>
            <person name="Bonometti L."/>
            <person name="Westerberg I."/>
            <person name="Brannstrom I.O."/>
            <person name="Guillou S."/>
            <person name="Cros-Aarteil S."/>
            <person name="Calhoun S."/>
            <person name="Haridas S."/>
            <person name="Kuo A."/>
            <person name="Mondo S."/>
            <person name="Pangilinan J."/>
            <person name="Riley R."/>
            <person name="LaButti K."/>
            <person name="Andreopoulos B."/>
            <person name="Lipzen A."/>
            <person name="Chen C."/>
            <person name="Yan M."/>
            <person name="Daum C."/>
            <person name="Ng V."/>
            <person name="Clum A."/>
            <person name="Steindorff A."/>
            <person name="Ohm R.A."/>
            <person name="Martin F."/>
            <person name="Silar P."/>
            <person name="Natvig D.O."/>
            <person name="Lalanne C."/>
            <person name="Gautier V."/>
            <person name="Ament-Velasquez S.L."/>
            <person name="Kruys A."/>
            <person name="Hutchinson M.I."/>
            <person name="Powell A.J."/>
            <person name="Barry K."/>
            <person name="Miller A.N."/>
            <person name="Grigoriev I.V."/>
            <person name="Debuchy R."/>
            <person name="Gladieux P."/>
            <person name="Hiltunen Thoren M."/>
            <person name="Johannesson H."/>
        </authorList>
    </citation>
    <scope>NUCLEOTIDE SEQUENCE</scope>
    <source>
        <strain evidence="2">CBS 532.94</strain>
    </source>
</reference>
<sequence>MGAVCVGGLERNDRLIGGVAFFPHNPETNTFLRQLRGMFDVLPNGAEQWFYVDGPGTAAVQVTLKPKLLQKQLHNTQSKSLGSCVTATEEGTPVSPEHRFDKSG</sequence>
<evidence type="ECO:0000256" key="1">
    <source>
        <dbReference type="SAM" id="MobiDB-lite"/>
    </source>
</evidence>
<evidence type="ECO:0000313" key="2">
    <source>
        <dbReference type="EMBL" id="KAK4236317.1"/>
    </source>
</evidence>